<sequence>MNIGAYDFDSIGKLVRDLQAENRKLRALLNKAAIPYSESEVFSDALSAAEYDLDQGARISQQYIGTNLATRFFSMFWAGKMYLQKELKMGITILNVIIVGTLPYAQSKKGKKVL</sequence>
<evidence type="ECO:0000313" key="1">
    <source>
        <dbReference type="EMBL" id="CUN85229.1"/>
    </source>
</evidence>
<dbReference type="EMBL" id="CZAB01000001">
    <property type="protein sequence ID" value="CUN85229.1"/>
    <property type="molecule type" value="Genomic_DNA"/>
</dbReference>
<evidence type="ECO:0000313" key="3">
    <source>
        <dbReference type="Proteomes" id="UP000095512"/>
    </source>
</evidence>
<evidence type="ECO:0000313" key="4">
    <source>
        <dbReference type="Proteomes" id="UP000251853"/>
    </source>
</evidence>
<reference evidence="1 3" key="1">
    <citation type="submission" date="2015-09" db="EMBL/GenBank/DDBJ databases">
        <authorList>
            <consortium name="Pathogen Informatics"/>
        </authorList>
    </citation>
    <scope>NUCLEOTIDE SEQUENCE [LARGE SCALE GENOMIC DNA]</scope>
    <source>
        <strain evidence="1 3">2789STDY5834865</strain>
    </source>
</reference>
<dbReference type="EMBL" id="UAVW01000009">
    <property type="protein sequence ID" value="SQB10807.1"/>
    <property type="molecule type" value="Genomic_DNA"/>
</dbReference>
<reference evidence="2 4" key="2">
    <citation type="submission" date="2018-06" db="EMBL/GenBank/DDBJ databases">
        <authorList>
            <consortium name="Pathogen Informatics"/>
            <person name="Doyle S."/>
        </authorList>
    </citation>
    <scope>NUCLEOTIDE SEQUENCE [LARGE SCALE GENOMIC DNA]</scope>
    <source>
        <strain evidence="2 4">NCTC11224</strain>
    </source>
</reference>
<evidence type="ECO:0000313" key="2">
    <source>
        <dbReference type="EMBL" id="SQB10807.1"/>
    </source>
</evidence>
<organism evidence="1 3">
    <name type="scientific">Enterocloster clostridioformis</name>
    <dbReference type="NCBI Taxonomy" id="1531"/>
    <lineage>
        <taxon>Bacteria</taxon>
        <taxon>Bacillati</taxon>
        <taxon>Bacillota</taxon>
        <taxon>Clostridia</taxon>
        <taxon>Lachnospirales</taxon>
        <taxon>Lachnospiraceae</taxon>
        <taxon>Enterocloster</taxon>
    </lineage>
</organism>
<proteinExistence type="predicted"/>
<name>A0A174ABI2_9FIRM</name>
<accession>A0A174ABI2</accession>
<dbReference type="AlphaFoldDB" id="A0A174ABI2"/>
<dbReference type="RefSeq" id="WP_022202850.1">
    <property type="nucleotide sequence ID" value="NZ_CAUDZF010000064.1"/>
</dbReference>
<dbReference type="Proteomes" id="UP000251853">
    <property type="component" value="Unassembled WGS sequence"/>
</dbReference>
<gene>
    <name evidence="1" type="ORF">ERS852480_00016</name>
    <name evidence="2" type="ORF">NCTC11224_02147</name>
</gene>
<protein>
    <submittedName>
        <fullName evidence="1">Uncharacterized protein</fullName>
    </submittedName>
</protein>
<dbReference type="Proteomes" id="UP000095512">
    <property type="component" value="Unassembled WGS sequence"/>
</dbReference>
<keyword evidence="4" id="KW-1185">Reference proteome</keyword>